<comment type="caution">
    <text evidence="2">The sequence shown here is derived from an EMBL/GenBank/DDBJ whole genome shotgun (WGS) entry which is preliminary data.</text>
</comment>
<dbReference type="Proteomes" id="UP000478208">
    <property type="component" value="Unassembled WGS sequence"/>
</dbReference>
<gene>
    <name evidence="2" type="ORF">GN138_15710</name>
</gene>
<feature type="transmembrane region" description="Helical" evidence="1">
    <location>
        <begin position="39"/>
        <end position="58"/>
    </location>
</feature>
<evidence type="ECO:0000313" key="2">
    <source>
        <dbReference type="EMBL" id="MUU79895.1"/>
    </source>
</evidence>
<accession>A0A6L6UC28</accession>
<evidence type="ECO:0000256" key="1">
    <source>
        <dbReference type="SAM" id="Phobius"/>
    </source>
</evidence>
<dbReference type="EMBL" id="WOWS01000011">
    <property type="protein sequence ID" value="MUU79895.1"/>
    <property type="molecule type" value="Genomic_DNA"/>
</dbReference>
<protein>
    <submittedName>
        <fullName evidence="2">Uncharacterized protein</fullName>
    </submittedName>
</protein>
<dbReference type="RefSeq" id="WP_157364951.1">
    <property type="nucleotide sequence ID" value="NZ_WOWS01000011.1"/>
</dbReference>
<keyword evidence="1" id="KW-0812">Transmembrane</keyword>
<feature type="transmembrane region" description="Helical" evidence="1">
    <location>
        <begin position="7"/>
        <end position="27"/>
    </location>
</feature>
<proteinExistence type="predicted"/>
<keyword evidence="1" id="KW-1133">Transmembrane helix</keyword>
<sequence length="141" mass="16475">MFQTKIGFLKAVIYYGILILPIPLLIMEFKANRNLPEPILRKLISILTIIGLVYLNPLKILFNVTTWKTQTVEQINENKGSHKVELQMRDIGALGYTKRNAEVYYLTKHFYVVLSENYDDRNFIGTDWKRVNQNINEIGLK</sequence>
<name>A0A6L6UC28_9FLAO</name>
<reference evidence="2 3" key="1">
    <citation type="submission" date="2019-12" db="EMBL/GenBank/DDBJ databases">
        <authorList>
            <person name="Li J."/>
        </authorList>
    </citation>
    <scope>NUCLEOTIDE SEQUENCE [LARGE SCALE GENOMIC DNA]</scope>
    <source>
        <strain evidence="2 3">HL2-2</strain>
    </source>
</reference>
<keyword evidence="1" id="KW-0472">Membrane</keyword>
<organism evidence="2 3">
    <name type="scientific">Winogradskyella endarachnes</name>
    <dbReference type="NCBI Taxonomy" id="2681965"/>
    <lineage>
        <taxon>Bacteria</taxon>
        <taxon>Pseudomonadati</taxon>
        <taxon>Bacteroidota</taxon>
        <taxon>Flavobacteriia</taxon>
        <taxon>Flavobacteriales</taxon>
        <taxon>Flavobacteriaceae</taxon>
        <taxon>Winogradskyella</taxon>
    </lineage>
</organism>
<dbReference type="AlphaFoldDB" id="A0A6L6UC28"/>
<evidence type="ECO:0000313" key="3">
    <source>
        <dbReference type="Proteomes" id="UP000478208"/>
    </source>
</evidence>
<keyword evidence="3" id="KW-1185">Reference proteome</keyword>